<gene>
    <name evidence="2" type="ORF">D779_1772</name>
</gene>
<comment type="caution">
    <text evidence="2">The sequence shown here is derived from an EMBL/GenBank/DDBJ whole genome shotgun (WGS) entry which is preliminary data.</text>
</comment>
<sequence>MNQDLDRLWWRKRVTQQRLEQAQQELAQLRRQLRDAERRAQKLAHERNAARADWRTATATRAQLIPQRLH</sequence>
<proteinExistence type="predicted"/>
<organism evidence="2 3">
    <name type="scientific">Imhoffiella purpurea</name>
    <dbReference type="NCBI Taxonomy" id="1249627"/>
    <lineage>
        <taxon>Bacteria</taxon>
        <taxon>Pseudomonadati</taxon>
        <taxon>Pseudomonadota</taxon>
        <taxon>Gammaproteobacteria</taxon>
        <taxon>Chromatiales</taxon>
        <taxon>Chromatiaceae</taxon>
        <taxon>Imhoffiella</taxon>
    </lineage>
</organism>
<evidence type="ECO:0000313" key="2">
    <source>
        <dbReference type="EMBL" id="EXJ16949.1"/>
    </source>
</evidence>
<keyword evidence="3" id="KW-1185">Reference proteome</keyword>
<reference evidence="2 3" key="1">
    <citation type="submission" date="2012-11" db="EMBL/GenBank/DDBJ databases">
        <title>Genome assembly of Thiorhodococcus sp. AK35.</title>
        <authorList>
            <person name="Nupur N."/>
            <person name="Khatri I."/>
            <person name="Subramanian S."/>
            <person name="Pinnaka A."/>
        </authorList>
    </citation>
    <scope>NUCLEOTIDE SEQUENCE [LARGE SCALE GENOMIC DNA]</scope>
    <source>
        <strain evidence="2 3">AK35</strain>
    </source>
</reference>
<dbReference type="EMBL" id="AONC01000003">
    <property type="protein sequence ID" value="EXJ16949.1"/>
    <property type="molecule type" value="Genomic_DNA"/>
</dbReference>
<feature type="coiled-coil region" evidence="1">
    <location>
        <begin position="12"/>
        <end position="53"/>
    </location>
</feature>
<dbReference type="STRING" id="1249627.D779_1772"/>
<evidence type="ECO:0000313" key="3">
    <source>
        <dbReference type="Proteomes" id="UP000019460"/>
    </source>
</evidence>
<dbReference type="RefSeq" id="WP_043748203.1">
    <property type="nucleotide sequence ID" value="NZ_AONC01000003.1"/>
</dbReference>
<keyword evidence="1" id="KW-0175">Coiled coil</keyword>
<accession>W9VBZ5</accession>
<name>W9VBZ5_9GAMM</name>
<dbReference type="AlphaFoldDB" id="W9VBZ5"/>
<protein>
    <submittedName>
        <fullName evidence="2">Uncharacterized protein</fullName>
    </submittedName>
</protein>
<evidence type="ECO:0000256" key="1">
    <source>
        <dbReference type="SAM" id="Coils"/>
    </source>
</evidence>
<dbReference type="Proteomes" id="UP000019460">
    <property type="component" value="Unassembled WGS sequence"/>
</dbReference>